<feature type="compositionally biased region" description="Polar residues" evidence="1">
    <location>
        <begin position="940"/>
        <end position="949"/>
    </location>
</feature>
<feature type="compositionally biased region" description="Polar residues" evidence="1">
    <location>
        <begin position="893"/>
        <end position="908"/>
    </location>
</feature>
<comment type="caution">
    <text evidence="2">The sequence shown here is derived from an EMBL/GenBank/DDBJ whole genome shotgun (WGS) entry which is preliminary data.</text>
</comment>
<gene>
    <name evidence="2" type="ORF">QR685DRAFT_480981</name>
</gene>
<feature type="compositionally biased region" description="Basic and acidic residues" evidence="1">
    <location>
        <begin position="842"/>
        <end position="863"/>
    </location>
</feature>
<feature type="region of interest" description="Disordered" evidence="1">
    <location>
        <begin position="832"/>
        <end position="922"/>
    </location>
</feature>
<feature type="compositionally biased region" description="Polar residues" evidence="1">
    <location>
        <begin position="490"/>
        <end position="511"/>
    </location>
</feature>
<feature type="region of interest" description="Disordered" evidence="1">
    <location>
        <begin position="74"/>
        <end position="325"/>
    </location>
</feature>
<evidence type="ECO:0000313" key="3">
    <source>
        <dbReference type="Proteomes" id="UP001451303"/>
    </source>
</evidence>
<evidence type="ECO:0000313" key="2">
    <source>
        <dbReference type="EMBL" id="KAL0467522.1"/>
    </source>
</evidence>
<feature type="compositionally biased region" description="Polar residues" evidence="1">
    <location>
        <begin position="105"/>
        <end position="144"/>
    </location>
</feature>
<evidence type="ECO:0000256" key="1">
    <source>
        <dbReference type="SAM" id="MobiDB-lite"/>
    </source>
</evidence>
<feature type="region of interest" description="Disordered" evidence="1">
    <location>
        <begin position="542"/>
        <end position="567"/>
    </location>
</feature>
<sequence length="1203" mass="134578">MYPYRRAPEDQGEHVIWRSNAVDIPDDVIDPQLLAASNRSDAADQPSLPQQPSQLLAETSHSNTVEQTNVYQHRPLDPVHQYSPQLDSQPNNYVSFPPRDEHESIYQQQQLDFHHPNNFSNPPVNPQVISQFNSEPNHQYSPQGPSAPRHGSIHHHHPFNPSSLAYSPPQDGRVFFQQAASSPSLPRHSNRMSQGDVRASPLARTPHRSQDKRTVRANVQSPAKSKSRAFSRGFGQGPMSEADEGPFRFQDEPDSSPLTSLTATPARPLRTDNSDMEMDLDDWEPGREALVGIPSSSPPQDNVTPRRPGGRQEEDLQGREGQYQRPRRYNMDLLLESVAIPPVADMEIEQGVVEAASHVDMESASHHHSLQGPESQEDARPRAASLEVVTPSRGSILRRFGPGTGLSFPSGVPYSTRYSDYTPPPEDFWRPIFAARPVPPGEDLAAKRDRPVSVNGRARADNVSGPQNGESSRHGQHLDSQTEGVRHHMTTATPGPSTSANTAPNDPQPVTSGHGPASLPQGASRVASVNEVVEVTDTILTHSRDPHRHQGHLRPLAPKPPMQPKDTLLQPLHHTAQEHTQSNDQAQQRFTNMAQFQPLLALPPPIQHPLLLSPFPPRIPGTFTPALLSLAMNSPRSLHLGTTDSLQSYLPACGISLLYNDMYPRALPIPVRREPFNRTVFVEARYLSVIGLLYPRAEFIVSRIAEGVGNEKVEPNSGVMMDKWHVYKAVRMSGEEMQKLGVCAWSEKECGEWEPVVEEQEGREVKRVKMMDGVVDEDEDVEEGEMEEEESDDTVIVSGRARASEKEGKENVRMTVEEELDEACEDMEIVDAEELQTSKTTNRKEKAKEVQVSNNKDKDKEILQENNDSGNVAAPSASLISTSAPAPPRRSTRVQSRQASVEETTTAKSENKITAPPNPNGKTIITRKLRAIQLDETGATITITPNPGSRPTKTPKPRLSTTTTTITTTNLKPPIAPSPTPSHRTPSTHYTITLRQRDYPLGGVARIQCTPQARQVIESIQRCFGVQHPYEIWRHKDYTVHDPDTSEITQRYIKVLRGYAGDENTDDGLMRLFLDEMDQRIRENTKERIEKGKGKDGKDEEEEDGKDMATLEERMAWKERYLELKRRGKMAVERAKGRRREGEDLDMGYDEWLEERHEQEEKLIEKWFGEREGLVEEEELARKTVEFALFEYGGGDGLALGKP</sequence>
<feature type="region of interest" description="Disordered" evidence="1">
    <location>
        <begin position="1084"/>
        <end position="1106"/>
    </location>
</feature>
<feature type="compositionally biased region" description="Basic and acidic residues" evidence="1">
    <location>
        <begin position="1084"/>
        <end position="1098"/>
    </location>
</feature>
<feature type="compositionally biased region" description="Polar residues" evidence="1">
    <location>
        <begin position="294"/>
        <end position="303"/>
    </location>
</feature>
<accession>A0ABR3D4E6</accession>
<organism evidence="2 3">
    <name type="scientific">Neurospora intermedia</name>
    <dbReference type="NCBI Taxonomy" id="5142"/>
    <lineage>
        <taxon>Eukaryota</taxon>
        <taxon>Fungi</taxon>
        <taxon>Dikarya</taxon>
        <taxon>Ascomycota</taxon>
        <taxon>Pezizomycotina</taxon>
        <taxon>Sordariomycetes</taxon>
        <taxon>Sordariomycetidae</taxon>
        <taxon>Sordariales</taxon>
        <taxon>Sordariaceae</taxon>
        <taxon>Neurospora</taxon>
    </lineage>
</organism>
<feature type="region of interest" description="Disordered" evidence="1">
    <location>
        <begin position="360"/>
        <end position="380"/>
    </location>
</feature>
<feature type="compositionally biased region" description="Acidic residues" evidence="1">
    <location>
        <begin position="274"/>
        <end position="283"/>
    </location>
</feature>
<dbReference type="EMBL" id="JAVLET010000009">
    <property type="protein sequence ID" value="KAL0467522.1"/>
    <property type="molecule type" value="Genomic_DNA"/>
</dbReference>
<feature type="region of interest" description="Disordered" evidence="1">
    <location>
        <begin position="432"/>
        <end position="526"/>
    </location>
</feature>
<name>A0ABR3D4E6_NEUIN</name>
<dbReference type="Proteomes" id="UP001451303">
    <property type="component" value="Unassembled WGS sequence"/>
</dbReference>
<reference evidence="2 3" key="1">
    <citation type="submission" date="2023-09" db="EMBL/GenBank/DDBJ databases">
        <title>Multi-omics analysis of a traditional fermented food reveals byproduct-associated fungal strains for waste-to-food upcycling.</title>
        <authorList>
            <consortium name="Lawrence Berkeley National Laboratory"/>
            <person name="Rekdal V.M."/>
            <person name="Villalobos-Escobedo J.M."/>
            <person name="Rodriguez-Valeron N."/>
            <person name="Garcia M.O."/>
            <person name="Vasquez D.P."/>
            <person name="Damayanti I."/>
            <person name="Sorensen P.M."/>
            <person name="Baidoo E.E."/>
            <person name="De Carvalho A.C."/>
            <person name="Riley R."/>
            <person name="Lipzen A."/>
            <person name="He G."/>
            <person name="Yan M."/>
            <person name="Haridas S."/>
            <person name="Daum C."/>
            <person name="Yoshinaga Y."/>
            <person name="Ng V."/>
            <person name="Grigoriev I.V."/>
            <person name="Munk R."/>
            <person name="Nuraida L."/>
            <person name="Wijaya C.H."/>
            <person name="Morales P.-C."/>
            <person name="Keasling J.D."/>
        </authorList>
    </citation>
    <scope>NUCLEOTIDE SEQUENCE [LARGE SCALE GENOMIC DNA]</scope>
    <source>
        <strain evidence="2 3">FGSC 2613</strain>
    </source>
</reference>
<proteinExistence type="predicted"/>
<protein>
    <submittedName>
        <fullName evidence="2">Uncharacterized protein</fullName>
    </submittedName>
</protein>
<keyword evidence="3" id="KW-1185">Reference proteome</keyword>
<feature type="compositionally biased region" description="Polar residues" evidence="1">
    <location>
        <begin position="82"/>
        <end position="94"/>
    </location>
</feature>
<feature type="region of interest" description="Disordered" evidence="1">
    <location>
        <begin position="940"/>
        <end position="963"/>
    </location>
</feature>